<accession>A0AAV4SMZ5</accession>
<evidence type="ECO:0000313" key="2">
    <source>
        <dbReference type="Proteomes" id="UP001054945"/>
    </source>
</evidence>
<dbReference type="Proteomes" id="UP001054945">
    <property type="component" value="Unassembled WGS sequence"/>
</dbReference>
<dbReference type="AlphaFoldDB" id="A0AAV4SMZ5"/>
<organism evidence="1 2">
    <name type="scientific">Caerostris extrusa</name>
    <name type="common">Bark spider</name>
    <name type="synonym">Caerostris bankana</name>
    <dbReference type="NCBI Taxonomy" id="172846"/>
    <lineage>
        <taxon>Eukaryota</taxon>
        <taxon>Metazoa</taxon>
        <taxon>Ecdysozoa</taxon>
        <taxon>Arthropoda</taxon>
        <taxon>Chelicerata</taxon>
        <taxon>Arachnida</taxon>
        <taxon>Araneae</taxon>
        <taxon>Araneomorphae</taxon>
        <taxon>Entelegynae</taxon>
        <taxon>Araneoidea</taxon>
        <taxon>Araneidae</taxon>
        <taxon>Caerostris</taxon>
    </lineage>
</organism>
<gene>
    <name evidence="1" type="ORF">CEXT_238841</name>
</gene>
<protein>
    <submittedName>
        <fullName evidence="1">Uncharacterized protein</fullName>
    </submittedName>
</protein>
<comment type="caution">
    <text evidence="1">The sequence shown here is derived from an EMBL/GenBank/DDBJ whole genome shotgun (WGS) entry which is preliminary data.</text>
</comment>
<dbReference type="EMBL" id="BPLR01009789">
    <property type="protein sequence ID" value="GIY34611.1"/>
    <property type="molecule type" value="Genomic_DNA"/>
</dbReference>
<name>A0AAV4SMZ5_CAEEX</name>
<proteinExistence type="predicted"/>
<reference evidence="1 2" key="1">
    <citation type="submission" date="2021-06" db="EMBL/GenBank/DDBJ databases">
        <title>Caerostris extrusa draft genome.</title>
        <authorList>
            <person name="Kono N."/>
            <person name="Arakawa K."/>
        </authorList>
    </citation>
    <scope>NUCLEOTIDE SEQUENCE [LARGE SCALE GENOMIC DNA]</scope>
</reference>
<keyword evidence="2" id="KW-1185">Reference proteome</keyword>
<evidence type="ECO:0000313" key="1">
    <source>
        <dbReference type="EMBL" id="GIY34611.1"/>
    </source>
</evidence>
<sequence>MMKLFTLIFMYGLLVFLFLLSGKTRWGFRVEISGKREKIHLVGKIPEPSFSNVTKKSERLGIKSRLLYSLRRNIAGVERKNRKRE</sequence>